<dbReference type="InterPro" id="IPR000387">
    <property type="entry name" value="Tyr_Pase_dom"/>
</dbReference>
<comment type="subcellular location">
    <subcellularLocation>
        <location evidence="1">Nucleus</location>
    </subcellularLocation>
</comment>
<evidence type="ECO:0008006" key="12">
    <source>
        <dbReference type="Google" id="ProtNLM"/>
    </source>
</evidence>
<dbReference type="Gene3D" id="3.90.190.10">
    <property type="entry name" value="Protein tyrosine phosphatase superfamily"/>
    <property type="match status" value="1"/>
</dbReference>
<evidence type="ECO:0000256" key="4">
    <source>
        <dbReference type="ARBA" id="ARBA00022884"/>
    </source>
</evidence>
<dbReference type="Proteomes" id="UP000827892">
    <property type="component" value="Chromosome II"/>
</dbReference>
<name>A0AAE9ISA0_CAEBR</name>
<sequence length="241" mass="28293">MSYHHNNHHRHRDNYRLPGKRFPDRWSIYDNVGRDIDGTRFVPFKTPLDSSFFHGKDMPEELQFSVRSLMELAKRANKQIGLVVDLTNTDRYYKKTEWADHGVKYLKLNCPGHEVNEREDLVQDFIKAVKEFVEDPENEGKLVGVHCTHGLNRTGYLICRYMIDIDGYTAADAISRFEYYRGHPMEREHYKVSLYEAELRKNQRKNEEASGDSEDVVESKDSEEAATKDPEDVKEEESEEK</sequence>
<dbReference type="GO" id="GO:0004721">
    <property type="term" value="F:phosphoprotein phosphatase activity"/>
    <property type="evidence" value="ECO:0007669"/>
    <property type="project" value="UniProtKB-KW"/>
</dbReference>
<dbReference type="FunFam" id="3.90.190.10:FF:000064">
    <property type="entry name" value="RNA/RNP complex-1-interacting phosphatase homolog"/>
    <property type="match status" value="1"/>
</dbReference>
<protein>
    <recommendedName>
        <fullName evidence="12">Protein CBR-PIR-1</fullName>
    </recommendedName>
</protein>
<evidence type="ECO:0000256" key="1">
    <source>
        <dbReference type="ARBA" id="ARBA00004123"/>
    </source>
</evidence>
<feature type="compositionally biased region" description="Basic and acidic residues" evidence="7">
    <location>
        <begin position="217"/>
        <end position="231"/>
    </location>
</feature>
<dbReference type="Pfam" id="PF00782">
    <property type="entry name" value="DSPc"/>
    <property type="match status" value="1"/>
</dbReference>
<keyword evidence="3" id="KW-0378">Hydrolase</keyword>
<proteinExistence type="inferred from homology"/>
<comment type="similarity">
    <text evidence="2">Belongs to the protein-tyrosine phosphatase family. Non-receptor class dual specificity subfamily.</text>
</comment>
<feature type="region of interest" description="Disordered" evidence="7">
    <location>
        <begin position="201"/>
        <end position="241"/>
    </location>
</feature>
<dbReference type="PANTHER" id="PTHR10367:SF9">
    <property type="entry name" value="DUAL-SPECIFICITY PHOSPHATASE 11 (RNA_RNP COMPLEX 1-INTERACTING)"/>
    <property type="match status" value="1"/>
</dbReference>
<feature type="domain" description="Tyrosine specific protein phosphatases" evidence="9">
    <location>
        <begin position="123"/>
        <end position="192"/>
    </location>
</feature>
<evidence type="ECO:0000256" key="6">
    <source>
        <dbReference type="ARBA" id="ARBA00023242"/>
    </source>
</evidence>
<dbReference type="PANTHER" id="PTHR10367">
    <property type="entry name" value="MRNA-CAPPING ENZYME"/>
    <property type="match status" value="1"/>
</dbReference>
<evidence type="ECO:0000256" key="5">
    <source>
        <dbReference type="ARBA" id="ARBA00022912"/>
    </source>
</evidence>
<dbReference type="InterPro" id="IPR029021">
    <property type="entry name" value="Prot-tyrosine_phosphatase-like"/>
</dbReference>
<evidence type="ECO:0000256" key="7">
    <source>
        <dbReference type="SAM" id="MobiDB-lite"/>
    </source>
</evidence>
<dbReference type="SMART" id="SM00404">
    <property type="entry name" value="PTPc_motif"/>
    <property type="match status" value="1"/>
</dbReference>
<dbReference type="PROSITE" id="PS00383">
    <property type="entry name" value="TYR_PHOSPHATASE_1"/>
    <property type="match status" value="1"/>
</dbReference>
<evidence type="ECO:0000313" key="10">
    <source>
        <dbReference type="EMBL" id="ULU03764.1"/>
    </source>
</evidence>
<keyword evidence="6" id="KW-0539">Nucleus</keyword>
<evidence type="ECO:0000313" key="11">
    <source>
        <dbReference type="Proteomes" id="UP000827892"/>
    </source>
</evidence>
<dbReference type="GO" id="GO:0003723">
    <property type="term" value="F:RNA binding"/>
    <property type="evidence" value="ECO:0007669"/>
    <property type="project" value="UniProtKB-KW"/>
</dbReference>
<dbReference type="InterPro" id="IPR016130">
    <property type="entry name" value="Tyr_Pase_AS"/>
</dbReference>
<reference evidence="10 11" key="1">
    <citation type="submission" date="2022-05" db="EMBL/GenBank/DDBJ databases">
        <title>Chromosome-level reference genomes for two strains of Caenorhabditis briggsae: an improved platform for comparative genomics.</title>
        <authorList>
            <person name="Stevens L."/>
            <person name="Andersen E.C."/>
        </authorList>
    </citation>
    <scope>NUCLEOTIDE SEQUENCE [LARGE SCALE GENOMIC DNA]</scope>
    <source>
        <strain evidence="10">QX1410_ONT</strain>
        <tissue evidence="10">Whole-organism</tissue>
    </source>
</reference>
<dbReference type="KEGG" id="cbr:CBG_00927"/>
<organism evidence="10 11">
    <name type="scientific">Caenorhabditis briggsae</name>
    <dbReference type="NCBI Taxonomy" id="6238"/>
    <lineage>
        <taxon>Eukaryota</taxon>
        <taxon>Metazoa</taxon>
        <taxon>Ecdysozoa</taxon>
        <taxon>Nematoda</taxon>
        <taxon>Chromadorea</taxon>
        <taxon>Rhabditida</taxon>
        <taxon>Rhabditina</taxon>
        <taxon>Rhabditomorpha</taxon>
        <taxon>Rhabditoidea</taxon>
        <taxon>Rhabditidae</taxon>
        <taxon>Peloderinae</taxon>
        <taxon>Caenorhabditis</taxon>
    </lineage>
</organism>
<dbReference type="InterPro" id="IPR020422">
    <property type="entry name" value="TYR_PHOSPHATASE_DUAL_dom"/>
</dbReference>
<dbReference type="GO" id="GO:0005634">
    <property type="term" value="C:nucleus"/>
    <property type="evidence" value="ECO:0007669"/>
    <property type="project" value="UniProtKB-SubCell"/>
</dbReference>
<evidence type="ECO:0000256" key="3">
    <source>
        <dbReference type="ARBA" id="ARBA00022801"/>
    </source>
</evidence>
<dbReference type="PROSITE" id="PS50054">
    <property type="entry name" value="TYR_PHOSPHATASE_DUAL"/>
    <property type="match status" value="1"/>
</dbReference>
<evidence type="ECO:0000259" key="8">
    <source>
        <dbReference type="PROSITE" id="PS50054"/>
    </source>
</evidence>
<feature type="compositionally biased region" description="Acidic residues" evidence="7">
    <location>
        <begin position="232"/>
        <end position="241"/>
    </location>
</feature>
<feature type="domain" description="Tyrosine-protein phosphatase" evidence="8">
    <location>
        <begin position="52"/>
        <end position="203"/>
    </location>
</feature>
<dbReference type="SUPFAM" id="SSF52799">
    <property type="entry name" value="(Phosphotyrosine protein) phosphatases II"/>
    <property type="match status" value="1"/>
</dbReference>
<gene>
    <name evidence="10" type="ORF">L3Y34_016913</name>
</gene>
<dbReference type="InterPro" id="IPR051029">
    <property type="entry name" value="mRNA_Capping_Enz/RNA_Phosphat"/>
</dbReference>
<keyword evidence="5" id="KW-0904">Protein phosphatase</keyword>
<dbReference type="InterPro" id="IPR000340">
    <property type="entry name" value="Dual-sp_phosphatase_cat-dom"/>
</dbReference>
<evidence type="ECO:0000259" key="9">
    <source>
        <dbReference type="PROSITE" id="PS50056"/>
    </source>
</evidence>
<dbReference type="PROSITE" id="PS50056">
    <property type="entry name" value="TYR_PHOSPHATASE_2"/>
    <property type="match status" value="1"/>
</dbReference>
<evidence type="ECO:0000256" key="2">
    <source>
        <dbReference type="ARBA" id="ARBA00008601"/>
    </source>
</evidence>
<dbReference type="AlphaFoldDB" id="A0AAE9ISA0"/>
<dbReference type="InterPro" id="IPR003595">
    <property type="entry name" value="Tyr_Pase_cat"/>
</dbReference>
<accession>A0AAE9ISA0</accession>
<keyword evidence="4" id="KW-0694">RNA-binding</keyword>
<dbReference type="OMA" id="NTFKYYD"/>
<dbReference type="SMART" id="SM00195">
    <property type="entry name" value="DSPc"/>
    <property type="match status" value="1"/>
</dbReference>
<dbReference type="EMBL" id="CP090892">
    <property type="protein sequence ID" value="ULU03764.1"/>
    <property type="molecule type" value="Genomic_DNA"/>
</dbReference>